<name>A0AB33IXI9_9BACT</name>
<organism evidence="1">
    <name type="scientific">Prevotella sp. GTC17253</name>
    <dbReference type="NCBI Taxonomy" id="3236793"/>
    <lineage>
        <taxon>Bacteria</taxon>
        <taxon>Pseudomonadati</taxon>
        <taxon>Bacteroidota</taxon>
        <taxon>Bacteroidia</taxon>
        <taxon>Bacteroidales</taxon>
        <taxon>Prevotellaceae</taxon>
        <taxon>Prevotella</taxon>
    </lineage>
</organism>
<evidence type="ECO:0000313" key="1">
    <source>
        <dbReference type="EMBL" id="BFO70800.1"/>
    </source>
</evidence>
<dbReference type="InterPro" id="IPR025189">
    <property type="entry name" value="DUF4121"/>
</dbReference>
<dbReference type="AlphaFoldDB" id="A0AB33IXI9"/>
<proteinExistence type="predicted"/>
<dbReference type="Pfam" id="PF13497">
    <property type="entry name" value="DUF4121"/>
    <property type="match status" value="1"/>
</dbReference>
<sequence>MEQTTKGKYTLETLRPVNLSFDREHSLMEEDVSMVNRLVEVIEQSRSDVRPQIGDRLRLTDKYGDFYPNALLEKERGKNLSVSMNPYIPFVGTAKDKPIWIDLSGGPFTGVKPDNLRFAGRYEGAFKAWGHCGATANGSVSFTAEVPLWEYSEPNPYYGDFTTETWRKIHIRKNVENGSRYLYSGDGIAFRTEEEYQQFLQDYEATVFPGSFHNHYVIWCFRQGQRIVPQEEWDRMKAPVSERSINCYREQVKIVKNREKHITTLYRIRTQQ</sequence>
<reference evidence="1" key="1">
    <citation type="submission" date="2024-07" db="EMBL/GenBank/DDBJ databases">
        <title>Complete genome sequence of Prevotella sp. YM-2024 GTC17253.</title>
        <authorList>
            <person name="Hayashi M."/>
            <person name="Muto Y."/>
            <person name="Tanaka K."/>
            <person name="Niwa H."/>
        </authorList>
    </citation>
    <scope>NUCLEOTIDE SEQUENCE</scope>
    <source>
        <strain evidence="1">GTC17253</strain>
    </source>
</reference>
<accession>A0AB33IXI9</accession>
<protein>
    <submittedName>
        <fullName evidence="1">DUF4121 family protein</fullName>
    </submittedName>
</protein>
<gene>
    <name evidence="1" type="ORF">GTC17253_07660</name>
</gene>
<dbReference type="EMBL" id="AP035785">
    <property type="protein sequence ID" value="BFO70800.1"/>
    <property type="molecule type" value="Genomic_DNA"/>
</dbReference>